<evidence type="ECO:0000256" key="1">
    <source>
        <dbReference type="ARBA" id="ARBA00010531"/>
    </source>
</evidence>
<dbReference type="SUPFAM" id="SSF56808">
    <property type="entry name" value="Ribosomal protein L1"/>
    <property type="match status" value="1"/>
</dbReference>
<protein>
    <recommendedName>
        <fullName evidence="6">50S ribosomal protein L1</fullName>
    </recommendedName>
</protein>
<keyword evidence="2" id="KW-0689">Ribosomal protein</keyword>
<dbReference type="PANTHER" id="PTHR36427:SF3">
    <property type="entry name" value="LARGE RIBOSOMAL SUBUNIT PROTEIN UL1M"/>
    <property type="match status" value="1"/>
</dbReference>
<proteinExistence type="inferred from homology"/>
<comment type="similarity">
    <text evidence="1">Belongs to the universal ribosomal protein uL1 family.</text>
</comment>
<dbReference type="Proteomes" id="UP000244811">
    <property type="component" value="Chromosome 1"/>
</dbReference>
<evidence type="ECO:0000256" key="2">
    <source>
        <dbReference type="ARBA" id="ARBA00022980"/>
    </source>
</evidence>
<gene>
    <name evidence="4" type="ORF">MACK_000557</name>
</gene>
<evidence type="ECO:0000256" key="3">
    <source>
        <dbReference type="ARBA" id="ARBA00023274"/>
    </source>
</evidence>
<accession>A0A976MA18</accession>
<dbReference type="AlphaFoldDB" id="A0A976MA18"/>
<evidence type="ECO:0000313" key="4">
    <source>
        <dbReference type="EMBL" id="UKK00484.2"/>
    </source>
</evidence>
<sequence>MSTCVTNKLYYLTRFHINNRLRYNLITTRNKKYLPVYHKAKISRNRPKESKESTQHITDNKTDIGVDTDEVRAEKDARLKDVLNLKYTLPTSLNNIYNLFHTIDNVNNKSNRNSKNVELDKITDSVSDDSNANDDVREIYLNLFLKVDIRRKSLRDNLLLPFNVKNKKKILVVCENEYIDVMLKNGATYAGLGYLDKIENNWRDFDLIITSFIHMPKLVKLARILGPLKLMPNAKSGTLCNNLLGGLKKLSSNNSIQYRAEAITQSEYELIEQIRRIKEPNYSVGVDRGAMSKIKIPISLLSNTREQLTTNIQFFLQHLIGCIDEVNIKERKEIDFVYPPTRNLFASMGISGDDTSDKGN</sequence>
<evidence type="ECO:0000313" key="5">
    <source>
        <dbReference type="Proteomes" id="UP000244811"/>
    </source>
</evidence>
<dbReference type="PANTHER" id="PTHR36427">
    <property type="entry name" value="54S RIBOSOMAL PROTEIN L1, MITOCHONDRIAL"/>
    <property type="match status" value="1"/>
</dbReference>
<dbReference type="Pfam" id="PF00687">
    <property type="entry name" value="Ribosomal_L1"/>
    <property type="match status" value="1"/>
</dbReference>
<dbReference type="InterPro" id="IPR028364">
    <property type="entry name" value="Ribosomal_uL1/biogenesis"/>
</dbReference>
<dbReference type="EMBL" id="CP056069">
    <property type="protein sequence ID" value="UKK00484.2"/>
    <property type="molecule type" value="Genomic_DNA"/>
</dbReference>
<dbReference type="GO" id="GO:0005840">
    <property type="term" value="C:ribosome"/>
    <property type="evidence" value="ECO:0007669"/>
    <property type="project" value="UniProtKB-KW"/>
</dbReference>
<reference evidence="4" key="1">
    <citation type="submission" date="2022-07" db="EMBL/GenBank/DDBJ databases">
        <title>Evaluation of T. orientalis genome assembly methods using nanopore sequencing and analysis of variation between genomes.</title>
        <authorList>
            <person name="Yam J."/>
            <person name="Micallef M.L."/>
            <person name="Liu M."/>
            <person name="Djordjevic S.P."/>
            <person name="Bogema D.R."/>
            <person name="Jenkins C."/>
        </authorList>
    </citation>
    <scope>NUCLEOTIDE SEQUENCE</scope>
    <source>
        <strain evidence="4">Goon Nure</strain>
    </source>
</reference>
<dbReference type="InterPro" id="IPR016095">
    <property type="entry name" value="Ribosomal_uL1_3-a/b-sand"/>
</dbReference>
<dbReference type="InterPro" id="IPR023674">
    <property type="entry name" value="Ribosomal_uL1-like"/>
</dbReference>
<name>A0A976MA18_THEOR</name>
<evidence type="ECO:0008006" key="6">
    <source>
        <dbReference type="Google" id="ProtNLM"/>
    </source>
</evidence>
<dbReference type="Gene3D" id="3.40.50.790">
    <property type="match status" value="1"/>
</dbReference>
<organism evidence="4 5">
    <name type="scientific">Theileria orientalis</name>
    <dbReference type="NCBI Taxonomy" id="68886"/>
    <lineage>
        <taxon>Eukaryota</taxon>
        <taxon>Sar</taxon>
        <taxon>Alveolata</taxon>
        <taxon>Apicomplexa</taxon>
        <taxon>Aconoidasida</taxon>
        <taxon>Piroplasmida</taxon>
        <taxon>Theileriidae</taxon>
        <taxon>Theileria</taxon>
    </lineage>
</organism>
<dbReference type="GO" id="GO:1990904">
    <property type="term" value="C:ribonucleoprotein complex"/>
    <property type="evidence" value="ECO:0007669"/>
    <property type="project" value="UniProtKB-KW"/>
</dbReference>
<keyword evidence="3" id="KW-0687">Ribonucleoprotein</keyword>